<name>A0AAN4ZF55_9BILA</name>
<feature type="non-terminal residue" evidence="1">
    <location>
        <position position="74"/>
    </location>
</feature>
<dbReference type="Proteomes" id="UP001328107">
    <property type="component" value="Unassembled WGS sequence"/>
</dbReference>
<dbReference type="EMBL" id="BTRK01000002">
    <property type="protein sequence ID" value="GMR36535.1"/>
    <property type="molecule type" value="Genomic_DNA"/>
</dbReference>
<organism evidence="1 2">
    <name type="scientific">Pristionchus mayeri</name>
    <dbReference type="NCBI Taxonomy" id="1317129"/>
    <lineage>
        <taxon>Eukaryota</taxon>
        <taxon>Metazoa</taxon>
        <taxon>Ecdysozoa</taxon>
        <taxon>Nematoda</taxon>
        <taxon>Chromadorea</taxon>
        <taxon>Rhabditida</taxon>
        <taxon>Rhabditina</taxon>
        <taxon>Diplogasteromorpha</taxon>
        <taxon>Diplogasteroidea</taxon>
        <taxon>Neodiplogasteridae</taxon>
        <taxon>Pristionchus</taxon>
    </lineage>
</organism>
<reference evidence="2" key="1">
    <citation type="submission" date="2022-10" db="EMBL/GenBank/DDBJ databases">
        <title>Genome assembly of Pristionchus species.</title>
        <authorList>
            <person name="Yoshida K."/>
            <person name="Sommer R.J."/>
        </authorList>
    </citation>
    <scope>NUCLEOTIDE SEQUENCE [LARGE SCALE GENOMIC DNA]</scope>
    <source>
        <strain evidence="2">RS5460</strain>
    </source>
</reference>
<accession>A0AAN4ZF55</accession>
<evidence type="ECO:0000313" key="2">
    <source>
        <dbReference type="Proteomes" id="UP001328107"/>
    </source>
</evidence>
<proteinExistence type="predicted"/>
<gene>
    <name evidence="1" type="ORF">PMAYCL1PPCAC_06730</name>
</gene>
<feature type="non-terminal residue" evidence="1">
    <location>
        <position position="1"/>
    </location>
</feature>
<protein>
    <submittedName>
        <fullName evidence="1">Uncharacterized protein</fullName>
    </submittedName>
</protein>
<evidence type="ECO:0000313" key="1">
    <source>
        <dbReference type="EMBL" id="GMR36535.1"/>
    </source>
</evidence>
<sequence length="74" mass="8451">PLGRELWIHRICLLMRTARGRRERAFAATSRRVSEIRGGKRSPMLSGCPSAYPRMRYTLLGIFILSARMRASTS</sequence>
<keyword evidence="2" id="KW-1185">Reference proteome</keyword>
<dbReference type="AlphaFoldDB" id="A0AAN4ZF55"/>
<comment type="caution">
    <text evidence="1">The sequence shown here is derived from an EMBL/GenBank/DDBJ whole genome shotgun (WGS) entry which is preliminary data.</text>
</comment>